<sequence>MGTIYLVLILALGYNNSVLSQIPDGKSTSIVAKRVFLKFPSSYMNLTSESWKTQENDDELILALNFRPTSPVGQIFSVRFIRPDGILEALLRVTIVDENLNINLYNSEGLEVLNKPISNYKIRTTEQNIFLGLNTTSRKLSYRSSRENEFIAEITQQIDISNREIVVTLGGGNPSMIGCVSLVAVSVGDRSLVTDVNIIDSKDIDECPQNDGCSTRDCGEGICKMLEVATCDCYLTEMTGPNCRTPGSSLRLQNNDEEADISDYIQFTPTNSSKQITRIAMTFKFGDPDAKEGILIFGETSLSKIFKVYVVGRKGTVVIGDENIVDFDLAPNDEEFHTIIIRLNDTSFGILVDQQPTRKRIEEPILFETIQFGAAISKDDGVTELGLTACIKEVYIDHMDVIDLLHQNDPKVFATQTEPCSSSDSSDIKGVTMFEPDPIIPLSTDEFEDPIKSGNIFPIPVSDSNTKPPNSKSHSNCDQAQRTMCLNSASCSKIDENNFKCLCRDGFVGRYCQFSILPKSCSDARDFYDLPNGPTRIDVDGSHKIEPSIAMCIDGTTIVPHDMKNRTTVRDVGFQEHSLFVISYRDFKSQQLSKLMQYSMYCQQSISYHCNKAPLHFETGRTWFKSVVNSTRKIRQMSNLPNSCSCIDGGCISGGKCNCDSGSISQDDGLLQNSNAGIVEIVALRNEDDVFADVTLGSLECSGYVDMKKPIRFVEQTEMEISSWTGESIDIQFRTNNMTATIIGVRGKNDEKLIEVGLLDGNTIQIIHLDTIKTIESQKKLNDSQWHRIIVELSGNEFRFSVDDKHIVFFAHEGAIFDGNVILSSSQNGLIGCYRSVRINQNSIDLQKYISDSNPSIKNNCDSHCSLETCQNGAKCYEDFVVGTSFCQCAFPGVHFGKNCEIDLNRNTSVAFHGGHLKFNEFEDVFTSSIYFSFRTDQSAGLLLYAHDQNYNFIQVALSEETNITLTLNNLNIVSKCVVKAQQGTEFGDMRWIQVAISHTKDSSQLQVNDLSCTIRTTRALSMIPIMKFLNVFDSKIVQPPIGLGAQPVPTPYTITFIANIDDGNNRGSDGAVALLPRYQSSIPGFLGCLRGLQIDGNAVNIREKTEELSDKQSVRIGCDVGCESITCANGGHCSVAWINNDPTSQKTSCDCSRTSYSGSQCSLDDGIKFENNEWFSFDIGGVLQPYENMKSREPQLFKFAFSVKNSKLKILKKQRIASILLYDDRSLEVEIQPNRTINVILYGNNRYIPDVINFDGDFADGYRHFFVVQFHPNQATAIMLDSLRQDFPYQMNNFNLIHAKTIRIGENSSDSYDGFEGCVSNLLIDFQYGGLLHFTPIAYLGIPSHHLHRFVTTSSEVVILGGCSPFQVPNSLPVYRNRVEFPVWETDFRRQIYHGDIEMFDDDQPIFEETYNNSLIWLLVICIILFLVALLVFYTFMKCCKEQVHTRATPYSVDEEGFEDEPLTKTRYRPPQPSPPPQKKSALSNYHLPDPNVDFNRDDDHARAVSLTSSGISGYFTAQEYNDREEEEEEEEDREDDEGYSKYPDDESDSETIRHIDDDSMEGDMVLVSSPSQIRHVPRRVSSFRSSDSTAPIDSPLYTKPTKPANLVPVPPPRISPN</sequence>
<dbReference type="SMART" id="SM00181">
    <property type="entry name" value="EGF"/>
    <property type="match status" value="4"/>
</dbReference>
<gene>
    <name evidence="8" type="ORF">CAMP_LOCUS280</name>
</gene>
<dbReference type="PROSITE" id="PS01186">
    <property type="entry name" value="EGF_2"/>
    <property type="match status" value="1"/>
</dbReference>
<feature type="signal peptide" evidence="5">
    <location>
        <begin position="1"/>
        <end position="20"/>
    </location>
</feature>
<dbReference type="PANTHER" id="PTHR15036">
    <property type="entry name" value="PIKACHURIN-LIKE PROTEIN"/>
    <property type="match status" value="1"/>
</dbReference>
<feature type="region of interest" description="Disordered" evidence="3">
    <location>
        <begin position="1517"/>
        <end position="1619"/>
    </location>
</feature>
<evidence type="ECO:0000259" key="6">
    <source>
        <dbReference type="PROSITE" id="PS50025"/>
    </source>
</evidence>
<feature type="domain" description="Laminin G" evidence="6">
    <location>
        <begin position="703"/>
        <end position="861"/>
    </location>
</feature>
<dbReference type="EMBL" id="CANHGI010000001">
    <property type="protein sequence ID" value="CAI5437643.1"/>
    <property type="molecule type" value="Genomic_DNA"/>
</dbReference>
<dbReference type="CDD" id="cd00110">
    <property type="entry name" value="LamG"/>
    <property type="match status" value="2"/>
</dbReference>
<keyword evidence="4" id="KW-0812">Transmembrane</keyword>
<evidence type="ECO:0000313" key="8">
    <source>
        <dbReference type="EMBL" id="CAI5437643.1"/>
    </source>
</evidence>
<feature type="disulfide bond" evidence="2">
    <location>
        <begin position="870"/>
        <end position="887"/>
    </location>
</feature>
<proteinExistence type="predicted"/>
<keyword evidence="1 2" id="KW-1015">Disulfide bond</keyword>
<evidence type="ECO:0000259" key="7">
    <source>
        <dbReference type="PROSITE" id="PS50026"/>
    </source>
</evidence>
<evidence type="ECO:0000256" key="2">
    <source>
        <dbReference type="PROSITE-ProRule" id="PRU00076"/>
    </source>
</evidence>
<feature type="compositionally biased region" description="Basic and acidic residues" evidence="3">
    <location>
        <begin position="1540"/>
        <end position="1559"/>
    </location>
</feature>
<feature type="domain" description="Laminin G" evidence="6">
    <location>
        <begin position="909"/>
        <end position="1119"/>
    </location>
</feature>
<dbReference type="SUPFAM" id="SSF49899">
    <property type="entry name" value="Concanavalin A-like lectins/glucanases"/>
    <property type="match status" value="4"/>
</dbReference>
<dbReference type="Gene3D" id="2.60.120.200">
    <property type="match status" value="3"/>
</dbReference>
<dbReference type="PROSITE" id="PS50025">
    <property type="entry name" value="LAM_G_DOMAIN"/>
    <property type="match status" value="3"/>
</dbReference>
<evidence type="ECO:0000256" key="3">
    <source>
        <dbReference type="SAM" id="MobiDB-lite"/>
    </source>
</evidence>
<dbReference type="SMART" id="SM00282">
    <property type="entry name" value="LamG"/>
    <property type="match status" value="3"/>
</dbReference>
<dbReference type="InterPro" id="IPR001791">
    <property type="entry name" value="Laminin_G"/>
</dbReference>
<feature type="disulfide bond" evidence="2">
    <location>
        <begin position="503"/>
        <end position="512"/>
    </location>
</feature>
<dbReference type="InterPro" id="IPR050372">
    <property type="entry name" value="Neurexin-related_CASP"/>
</dbReference>
<evidence type="ECO:0000256" key="1">
    <source>
        <dbReference type="ARBA" id="ARBA00023157"/>
    </source>
</evidence>
<feature type="region of interest" description="Disordered" evidence="3">
    <location>
        <begin position="1456"/>
        <end position="1499"/>
    </location>
</feature>
<protein>
    <submittedName>
        <fullName evidence="8">Uncharacterized protein</fullName>
    </submittedName>
</protein>
<evidence type="ECO:0000256" key="5">
    <source>
        <dbReference type="SAM" id="SignalP"/>
    </source>
</evidence>
<feature type="domain" description="Laminin G" evidence="6">
    <location>
        <begin position="254"/>
        <end position="420"/>
    </location>
</feature>
<evidence type="ECO:0000313" key="9">
    <source>
        <dbReference type="Proteomes" id="UP001152747"/>
    </source>
</evidence>
<keyword evidence="4" id="KW-0472">Membrane</keyword>
<comment type="caution">
    <text evidence="2">Lacks conserved residue(s) required for the propagation of feature annotation.</text>
</comment>
<dbReference type="PANTHER" id="PTHR15036:SF94">
    <property type="entry name" value="INTESTINAL NEUREXIN-LIKE"/>
    <property type="match status" value="1"/>
</dbReference>
<accession>A0A9P1I4U7</accession>
<dbReference type="Pfam" id="PF02210">
    <property type="entry name" value="Laminin_G_2"/>
    <property type="match status" value="2"/>
</dbReference>
<dbReference type="Gene3D" id="2.60.120.1000">
    <property type="match status" value="1"/>
</dbReference>
<keyword evidence="5" id="KW-0732">Signal</keyword>
<reference evidence="8" key="1">
    <citation type="submission" date="2022-11" db="EMBL/GenBank/DDBJ databases">
        <authorList>
            <person name="Kikuchi T."/>
        </authorList>
    </citation>
    <scope>NUCLEOTIDE SEQUENCE</scope>
    <source>
        <strain evidence="8">PS1010</strain>
    </source>
</reference>
<dbReference type="OrthoDB" id="5989513at2759"/>
<evidence type="ECO:0000256" key="4">
    <source>
        <dbReference type="SAM" id="Phobius"/>
    </source>
</evidence>
<dbReference type="InterPro" id="IPR000742">
    <property type="entry name" value="EGF"/>
</dbReference>
<keyword evidence="9" id="KW-1185">Reference proteome</keyword>
<feature type="chain" id="PRO_5040455616" evidence="5">
    <location>
        <begin position="21"/>
        <end position="1619"/>
    </location>
</feature>
<dbReference type="Proteomes" id="UP001152747">
    <property type="component" value="Unassembled WGS sequence"/>
</dbReference>
<dbReference type="Gene3D" id="2.10.25.10">
    <property type="entry name" value="Laminin"/>
    <property type="match status" value="1"/>
</dbReference>
<feature type="compositionally biased region" description="Acidic residues" evidence="3">
    <location>
        <begin position="1524"/>
        <end position="1539"/>
    </location>
</feature>
<name>A0A9P1I4U7_9PELO</name>
<keyword evidence="2" id="KW-0245">EGF-like domain</keyword>
<dbReference type="SUPFAM" id="SSF57196">
    <property type="entry name" value="EGF/Laminin"/>
    <property type="match status" value="1"/>
</dbReference>
<keyword evidence="4" id="KW-1133">Transmembrane helix</keyword>
<feature type="compositionally biased region" description="Polar residues" evidence="3">
    <location>
        <begin position="1584"/>
        <end position="1593"/>
    </location>
</feature>
<comment type="caution">
    <text evidence="8">The sequence shown here is derived from an EMBL/GenBank/DDBJ whole genome shotgun (WGS) entry which is preliminary data.</text>
</comment>
<feature type="transmembrane region" description="Helical" evidence="4">
    <location>
        <begin position="1416"/>
        <end position="1438"/>
    </location>
</feature>
<feature type="domain" description="EGF-like" evidence="7">
    <location>
        <begin position="862"/>
        <end position="901"/>
    </location>
</feature>
<dbReference type="PROSITE" id="PS50026">
    <property type="entry name" value="EGF_3"/>
    <property type="match status" value="2"/>
</dbReference>
<dbReference type="PROSITE" id="PS00022">
    <property type="entry name" value="EGF_1"/>
    <property type="match status" value="1"/>
</dbReference>
<dbReference type="InterPro" id="IPR013320">
    <property type="entry name" value="ConA-like_dom_sf"/>
</dbReference>
<organism evidence="8 9">
    <name type="scientific">Caenorhabditis angaria</name>
    <dbReference type="NCBI Taxonomy" id="860376"/>
    <lineage>
        <taxon>Eukaryota</taxon>
        <taxon>Metazoa</taxon>
        <taxon>Ecdysozoa</taxon>
        <taxon>Nematoda</taxon>
        <taxon>Chromadorea</taxon>
        <taxon>Rhabditida</taxon>
        <taxon>Rhabditina</taxon>
        <taxon>Rhabditomorpha</taxon>
        <taxon>Rhabditoidea</taxon>
        <taxon>Rhabditidae</taxon>
        <taxon>Peloderinae</taxon>
        <taxon>Caenorhabditis</taxon>
    </lineage>
</organism>
<feature type="compositionally biased region" description="Pro residues" evidence="3">
    <location>
        <begin position="1610"/>
        <end position="1619"/>
    </location>
</feature>
<feature type="domain" description="EGF-like" evidence="7">
    <location>
        <begin position="473"/>
        <end position="513"/>
    </location>
</feature>